<comment type="caution">
    <text evidence="1">The sequence shown here is derived from an EMBL/GenBank/DDBJ whole genome shotgun (WGS) entry which is preliminary data.</text>
</comment>
<keyword evidence="2" id="KW-1185">Reference proteome</keyword>
<organism evidence="1 2">
    <name type="scientific">Ancylostoma ceylanicum</name>
    <dbReference type="NCBI Taxonomy" id="53326"/>
    <lineage>
        <taxon>Eukaryota</taxon>
        <taxon>Metazoa</taxon>
        <taxon>Ecdysozoa</taxon>
        <taxon>Nematoda</taxon>
        <taxon>Chromadorea</taxon>
        <taxon>Rhabditida</taxon>
        <taxon>Rhabditina</taxon>
        <taxon>Rhabditomorpha</taxon>
        <taxon>Strongyloidea</taxon>
        <taxon>Ancylostomatidae</taxon>
        <taxon>Ancylostomatinae</taxon>
        <taxon>Ancylostoma</taxon>
    </lineage>
</organism>
<reference evidence="2" key="1">
    <citation type="journal article" date="2015" name="Nat. Genet.">
        <title>The genome and transcriptome of the zoonotic hookworm Ancylostoma ceylanicum identify infection-specific gene families.</title>
        <authorList>
            <person name="Schwarz E.M."/>
            <person name="Hu Y."/>
            <person name="Antoshechkin I."/>
            <person name="Miller M.M."/>
            <person name="Sternberg P.W."/>
            <person name="Aroian R.V."/>
        </authorList>
    </citation>
    <scope>NUCLEOTIDE SEQUENCE</scope>
    <source>
        <strain evidence="2">HY135</strain>
    </source>
</reference>
<protein>
    <submittedName>
        <fullName evidence="1">Uncharacterized protein</fullName>
    </submittedName>
</protein>
<sequence>MPTPVMTTDDLLSNGGKIQPNTIVGVPIEPALRTGESCINKYFVGPSTGTMEDVQMIDVSDSPTRMTTRGQRINYAELIKIKINFTTFSYITRRAEHDGRYRAAKMRAFIPIGPKIIRV</sequence>
<name>A0A016VIS0_9BILA</name>
<gene>
    <name evidence="1" type="primary">Acey_s0009.g650</name>
    <name evidence="1" type="ORF">Y032_0009g650</name>
</gene>
<accession>A0A016VIS0</accession>
<dbReference type="AlphaFoldDB" id="A0A016VIS0"/>
<evidence type="ECO:0000313" key="1">
    <source>
        <dbReference type="EMBL" id="EYC27325.1"/>
    </source>
</evidence>
<dbReference type="Proteomes" id="UP000024635">
    <property type="component" value="Unassembled WGS sequence"/>
</dbReference>
<evidence type="ECO:0000313" key="2">
    <source>
        <dbReference type="Proteomes" id="UP000024635"/>
    </source>
</evidence>
<proteinExistence type="predicted"/>
<dbReference type="EMBL" id="JARK01001345">
    <property type="protein sequence ID" value="EYC27325.1"/>
    <property type="molecule type" value="Genomic_DNA"/>
</dbReference>